<accession>A0A812YWZ4</accession>
<dbReference type="AlphaFoldDB" id="A0A812YWZ4"/>
<dbReference type="OrthoDB" id="406903at2759"/>
<evidence type="ECO:0000313" key="2">
    <source>
        <dbReference type="EMBL" id="CAE7800916.1"/>
    </source>
</evidence>
<sequence>MGEAKPTSTTRGQLPGIPASVDRVSADCIWKTLCTGEHEYVRHRKLHPAKPRELLLSQLHGFEVVKNASYISVRRRKPADEELQGSMSRFVGEDTEERYGPPPFVMPVVEVTPERPPLQLPKYGRFSCDHMCPLEVNPDASQTGGRRNRKSLARVMSMPSVKSLQAGR</sequence>
<gene>
    <name evidence="2" type="ORF">SNEC2469_LOCUS23624</name>
</gene>
<feature type="region of interest" description="Disordered" evidence="1">
    <location>
        <begin position="136"/>
        <end position="168"/>
    </location>
</feature>
<dbReference type="Proteomes" id="UP000601435">
    <property type="component" value="Unassembled WGS sequence"/>
</dbReference>
<comment type="caution">
    <text evidence="2">The sequence shown here is derived from an EMBL/GenBank/DDBJ whole genome shotgun (WGS) entry which is preliminary data.</text>
</comment>
<keyword evidence="3" id="KW-1185">Reference proteome</keyword>
<organism evidence="2 3">
    <name type="scientific">Symbiodinium necroappetens</name>
    <dbReference type="NCBI Taxonomy" id="1628268"/>
    <lineage>
        <taxon>Eukaryota</taxon>
        <taxon>Sar</taxon>
        <taxon>Alveolata</taxon>
        <taxon>Dinophyceae</taxon>
        <taxon>Suessiales</taxon>
        <taxon>Symbiodiniaceae</taxon>
        <taxon>Symbiodinium</taxon>
    </lineage>
</organism>
<proteinExistence type="predicted"/>
<protein>
    <submittedName>
        <fullName evidence="2">Uncharacterized protein</fullName>
    </submittedName>
</protein>
<evidence type="ECO:0000313" key="3">
    <source>
        <dbReference type="Proteomes" id="UP000601435"/>
    </source>
</evidence>
<reference evidence="2" key="1">
    <citation type="submission" date="2021-02" db="EMBL/GenBank/DDBJ databases">
        <authorList>
            <person name="Dougan E. K."/>
            <person name="Rhodes N."/>
            <person name="Thang M."/>
            <person name="Chan C."/>
        </authorList>
    </citation>
    <scope>NUCLEOTIDE SEQUENCE</scope>
</reference>
<name>A0A812YWZ4_9DINO</name>
<evidence type="ECO:0000256" key="1">
    <source>
        <dbReference type="SAM" id="MobiDB-lite"/>
    </source>
</evidence>
<dbReference type="EMBL" id="CAJNJA010044306">
    <property type="protein sequence ID" value="CAE7800916.1"/>
    <property type="molecule type" value="Genomic_DNA"/>
</dbReference>